<gene>
    <name evidence="3" type="primary">ycf1</name>
</gene>
<evidence type="ECO:0000256" key="2">
    <source>
        <dbReference type="SAM" id="Phobius"/>
    </source>
</evidence>
<evidence type="ECO:0000313" key="3">
    <source>
        <dbReference type="EMBL" id="AOY36049.1"/>
    </source>
</evidence>
<feature type="compositionally biased region" description="Basic residues" evidence="1">
    <location>
        <begin position="1673"/>
        <end position="1704"/>
    </location>
</feature>
<feature type="transmembrane region" description="Helical" evidence="2">
    <location>
        <begin position="303"/>
        <end position="329"/>
    </location>
</feature>
<feature type="transmembrane region" description="Helical" evidence="2">
    <location>
        <begin position="214"/>
        <end position="233"/>
    </location>
</feature>
<accession>A0A2H4FMD0</accession>
<organism evidence="3">
    <name type="scientific">Hariotina sp. MMOGRB0030F</name>
    <dbReference type="NCBI Taxonomy" id="1867922"/>
    <lineage>
        <taxon>Eukaryota</taxon>
        <taxon>Viridiplantae</taxon>
        <taxon>Chlorophyta</taxon>
        <taxon>core chlorophytes</taxon>
        <taxon>Chlorophyceae</taxon>
        <taxon>CS clade</taxon>
        <taxon>Sphaeropleales</taxon>
        <taxon>Scenedesmaceae</taxon>
        <taxon>Hariotina</taxon>
    </lineage>
</organism>
<evidence type="ECO:0000256" key="1">
    <source>
        <dbReference type="SAM" id="MobiDB-lite"/>
    </source>
</evidence>
<keyword evidence="2" id="KW-0812">Transmembrane</keyword>
<feature type="transmembrane region" description="Helical" evidence="2">
    <location>
        <begin position="173"/>
        <end position="194"/>
    </location>
</feature>
<keyword evidence="3" id="KW-0934">Plastid</keyword>
<sequence>MFTVLSLVTSIKDYVEIVHKFIETDPSFEFKTYYDFGSILTFVILSGKDVISSLLSFQWFQKLWSVPTLIPDIASAMISEISIFDGYFQNTQTFLENPIFYGNNNFFIYCIEKFMIGVLNSIFLCLPTSIAHVITLRRFVMQGLEAGFISGLGTIAGNIVWIGSIIFGLRFVVIPWLSLDLFRYFLGFLLIVKYMWDSYTERRMVLEDLSKYKIFLLTFLLSFTEQTTIYPFMSNLAIGSDSTILESFPTNNLNEFAIVHCCYLIGIFLGSLSFLQFTCWFWENPAFQIYMWLISSLKTTTSIYSKFVNLLFLYLTMICAISNIAYFGLDYTLTNPLGFVHEDRLFDQKTLLETAFLNTKASDRNTRRNRGRHGRRERWKHRVRRYRTFDASLYDQGVYDLLTLEDLNYGFDRFWLRRKIRNHRVRFRFFPGPWMRSFKKQLSRPRLESFMGPRVEFFRILFEQAYHPEFHEFSKVRQNINTQNLGQNILKFQEIETPSISKNENSQKIGKNTKNIFFSNFQNRNSIYWNPIPNKQNKISLEKSTLRKFLRKANNRMKLAKIQNQINNPQNFELDFENSQNLTLPLFSKYWKSFSKIENKKQSESIFQKSQDNFLFQRFYNKIFLKNVQSLQEKNSKVSMFESNDLENFPLTKSKSKSSVFQENNKFDSQFHNSHDKVFQKHFSKKERFLEKYKSFLSEKSNIIENLQFTDQSGKISNVPSRSISLFPSTTYLSENKSKISTDIFEKNKQTNSEKQKMLNSAEPKENLRSLQNTSQYRAITLLHPLKFYVQKEQALKKKFQFYGVKLFRNFGVENNAPYFRVMMKKFFYHYKPTLRWERTLRVATMRRARRKSSRIPRKLNVSKNSQIYASNANIQEFNSENDKTLFNQSSISKPTHFYSLVDKRASRYRYQIYKDVLQHWYYNPFNRFLLKVDVDSFIRRQPNSYFLTKNDEKFLHFKRQLLSEYYETFRWYTYMQHYSTMKNQIGGTKSLTSRAYNQQFVGTLKKIRHLFNITPSLNDNNVLKFDQPLYNEYKNVKNSQIFNTSIIHEELLADDLLFSDQMKNLNATNTIDFSVNNLPEDLTNQSAKILREYLTIATPIRQDYIQKLLHEKNYWELTKFLLKGQKIRGTKPLTNETELVNQEKNYLLKHMDNMDKRLDNDQFNNMSRDDYFESTLKTNKFKQEIWISLFKKCRNKLYDQEALKNYVSLKKEKYENQKNKHKKYLKNRLERMKESFQTNVFESSFIHENKKNEKQQSSTNSVFQFGSIVGTTSSIQKAMKESILWEKNSLSSSSFQTLQKFFAKHYMLQKMNVRQNRPNLYRTFNFQPIDKKTSGLSSPINIQKLRNHTFQQNLKNSTNQKILEIYQAENLFKQNFSERFKAKSNTKQFNFSRNSFLFQSFNKFKQFIWKILRMKNITAFPNNVQKQTQKVPAIFRNFLSKMFVFVENPHRNIEFWKKRENALSKRRKIRKTFKRLRNQNTAIDKIVFENHDFLIPLDNKNTTQSNRQKNDSILFDFEDNKNTQNFFKKQQSSRSQSWKKYYSFDGSNEKESPTINNSDKKNKQSLGQNFGISRFFKNMLVFQKDWFSKRFLRKRSRLRRYNSLKGRGPIKKRTLREKFKRQFKSLKKYGASRETVSSNQIEQEREKKKVELIQFITQRNYEANGQFLKKDQKQRRTRQMKHRVWKKKKQNFAQKRRKLRKRRRSTISKIRVFNKKLQRIQSKKQIQTWWWQTFLPKFQKTAEKTWQIEKNKQIRKQLFDLSEKEILERDQINLNNSIFLPQTQNNFKKNLKKKNFTSFELFNDIQTIDKNFTNSLQIGDTDFQPLAIPEAFRIREKLVQKEILRFQNPVTKSLNTSTSIQTNEKNLPILSENSHQSSNSNENFPLTKSEEKTSVFQKIENSIEPQTQILENGKNNQSFSILENLTKNIMTTDILSKTNSNFQFFVGTNPSPFYAGWDESLRKFVITNRLLSRKKCFSYSSQLSQTFFDKTQNSSKNIFSNSSKQEFLEFSKVPLQGMNAATTLYWQIPFTTYDPDQFFALGMDGFSPLGWRNFSLKHSKQTTKPILVRNFFSFHEPNEFLKNFSKNLQLKILQTTLQTKFFGRNIKDFSKTCTNLQNCLNNNEFEKTNNMLFSQNKLNSKREIDKNFEYRRILKKQKRMKKHPRPPVWFPSGSLSQQVLPVHYIYVFYKRSRFPRDRYIRRRLRSNFPKNENFSGSAQTSLFTKITDFTLRKRAKPRRKYHRKRFVLENNQFVLRRSKFRGFFDEKETSRPSSKIFQTLARSTKQEKRNLQFKQRKKILDSKQSSENLRVRQLRRRVQRQVFRPVSRYHPRAGGFVWPGDYLRLELVKAPQLNETNLSFGSSREDSSTPHELSSSRKIRKKKRRTLQEWQIQPKKYLLEKHNLKVLKKRYEKSGNIVI</sequence>
<feature type="region of interest" description="Disordered" evidence="1">
    <location>
        <begin position="1670"/>
        <end position="1704"/>
    </location>
</feature>
<keyword evidence="2" id="KW-0472">Membrane</keyword>
<protein>
    <submittedName>
        <fullName evidence="3">Hypothetical chloroplast RF1</fullName>
    </submittedName>
</protein>
<feature type="transmembrane region" description="Helical" evidence="2">
    <location>
        <begin position="146"/>
        <end position="167"/>
    </location>
</feature>
<keyword evidence="2" id="KW-1133">Transmembrane helix</keyword>
<feature type="transmembrane region" description="Helical" evidence="2">
    <location>
        <begin position="257"/>
        <end position="282"/>
    </location>
</feature>
<reference evidence="3" key="1">
    <citation type="submission" date="2016-04" db="EMBL/GenBank/DDBJ databases">
        <title>The complete chloroplast genome of the green algae Hariotina sp. MMOGRB 0030F (Scenedesmaceae, Chlorophyta).</title>
        <authorList>
            <person name="He L."/>
            <person name="Lou S."/>
            <person name="Lin X."/>
            <person name="Xie S."/>
            <person name="Qian X."/>
        </authorList>
    </citation>
    <scope>NUCLEOTIDE SEQUENCE</scope>
</reference>
<keyword evidence="3" id="KW-0150">Chloroplast</keyword>
<geneLocation type="chloroplast" evidence="3"/>
<feature type="transmembrane region" description="Helical" evidence="2">
    <location>
        <begin position="114"/>
        <end position="134"/>
    </location>
</feature>
<proteinExistence type="predicted"/>
<dbReference type="EMBL" id="KX131180">
    <property type="protein sequence ID" value="AOY36049.1"/>
    <property type="molecule type" value="Genomic_DNA"/>
</dbReference>
<feature type="region of interest" description="Disordered" evidence="1">
    <location>
        <begin position="2359"/>
        <end position="2387"/>
    </location>
</feature>
<name>A0A2H4FMD0_9CHLO</name>